<keyword evidence="2" id="KW-1185">Reference proteome</keyword>
<evidence type="ECO:0000313" key="2">
    <source>
        <dbReference type="Proteomes" id="UP000189370"/>
    </source>
</evidence>
<name>A0A1S8AS36_9EURY</name>
<dbReference type="OrthoDB" id="306709at2157"/>
<accession>A0A1S8AS36</accession>
<dbReference type="AlphaFoldDB" id="A0A1S8AS36"/>
<gene>
    <name evidence="1" type="ORF">A6E15_00955</name>
</gene>
<dbReference type="InterPro" id="IPR045490">
    <property type="entry name" value="DUF6432"/>
</dbReference>
<sequence length="98" mass="11150">MRAKREYRNRERTEVAVLDALVDRAEDGMTVFELRAAVEVDIDELEDALATLKDDDLIVVDSGSETVIKPADRVVPDEPADEDDDQSFGEWLRDRLPF</sequence>
<dbReference type="Proteomes" id="UP000189370">
    <property type="component" value="Unassembled WGS sequence"/>
</dbReference>
<proteinExistence type="predicted"/>
<dbReference type="EMBL" id="LWLN01000001">
    <property type="protein sequence ID" value="OLZ39638.1"/>
    <property type="molecule type" value="Genomic_DNA"/>
</dbReference>
<dbReference type="STRING" id="301967.A6E15_00955"/>
<protein>
    <recommendedName>
        <fullName evidence="3">MarR family transcriptional regulator</fullName>
    </recommendedName>
</protein>
<dbReference type="Pfam" id="PF20024">
    <property type="entry name" value="DUF6432"/>
    <property type="match status" value="1"/>
</dbReference>
<comment type="caution">
    <text evidence="1">The sequence shown here is derived from an EMBL/GenBank/DDBJ whole genome shotgun (WGS) entry which is preliminary data.</text>
</comment>
<organism evidence="1 2">
    <name type="scientific">Natrinema saccharevitans</name>
    <dbReference type="NCBI Taxonomy" id="301967"/>
    <lineage>
        <taxon>Archaea</taxon>
        <taxon>Methanobacteriati</taxon>
        <taxon>Methanobacteriota</taxon>
        <taxon>Stenosarchaea group</taxon>
        <taxon>Halobacteria</taxon>
        <taxon>Halobacteriales</taxon>
        <taxon>Natrialbaceae</taxon>
        <taxon>Natrinema</taxon>
    </lineage>
</organism>
<evidence type="ECO:0008006" key="3">
    <source>
        <dbReference type="Google" id="ProtNLM"/>
    </source>
</evidence>
<dbReference type="RefSeq" id="WP_076142987.1">
    <property type="nucleotide sequence ID" value="NZ_LWLN01000001.1"/>
</dbReference>
<reference evidence="2" key="1">
    <citation type="submission" date="2016-04" db="EMBL/GenBank/DDBJ databases">
        <authorList>
            <person name="Chen S.-C."/>
            <person name="Lai M.-C."/>
        </authorList>
    </citation>
    <scope>NUCLEOTIDE SEQUENCE [LARGE SCALE GENOMIC DNA]</scope>
    <source>
        <strain evidence="2">AB14</strain>
    </source>
</reference>
<evidence type="ECO:0000313" key="1">
    <source>
        <dbReference type="EMBL" id="OLZ39638.1"/>
    </source>
</evidence>